<dbReference type="PANTHER" id="PTHR30055:SF240">
    <property type="entry name" value="HTH-TYPE TRANSCRIPTIONAL REGULATOR ACRR"/>
    <property type="match status" value="1"/>
</dbReference>
<dbReference type="Proteomes" id="UP000583752">
    <property type="component" value="Unassembled WGS sequence"/>
</dbReference>
<sequence>MVRKTKEDALATRDSILDAAEQLFVTQGVAHTTLQHIATTAGLTRGAIYWHFEDKAALFNALMERAKMPLESALYLLEKQCPDDPLADLHEYIVCVFRLTVDDQRARRAFEIATLKMELVEEMNAVRRRRAEWKEQWMATCEGRIKIGVEHGLLKPDVDPALVALGLFALIDGLLRAWLLEPQSFDLVKVGEQIVDTHLECLRVVQ</sequence>
<dbReference type="InterPro" id="IPR001647">
    <property type="entry name" value="HTH_TetR"/>
</dbReference>
<dbReference type="RefSeq" id="WP_169467466.1">
    <property type="nucleotide sequence ID" value="NZ_JABBGG010000008.1"/>
</dbReference>
<accession>A0A848HQT0</accession>
<protein>
    <submittedName>
        <fullName evidence="7">TetR family transcriptional regulator</fullName>
    </submittedName>
</protein>
<feature type="DNA-binding region" description="H-T-H motif" evidence="5">
    <location>
        <begin position="33"/>
        <end position="52"/>
    </location>
</feature>
<evidence type="ECO:0000256" key="4">
    <source>
        <dbReference type="ARBA" id="ARBA00023163"/>
    </source>
</evidence>
<dbReference type="GO" id="GO:0000976">
    <property type="term" value="F:transcription cis-regulatory region binding"/>
    <property type="evidence" value="ECO:0007669"/>
    <property type="project" value="TreeGrafter"/>
</dbReference>
<gene>
    <name evidence="7" type="ORF">HHL21_15580</name>
</gene>
<dbReference type="InterPro" id="IPR050109">
    <property type="entry name" value="HTH-type_TetR-like_transc_reg"/>
</dbReference>
<dbReference type="PROSITE" id="PS01081">
    <property type="entry name" value="HTH_TETR_1"/>
    <property type="match status" value="1"/>
</dbReference>
<dbReference type="PRINTS" id="PR00455">
    <property type="entry name" value="HTHTETR"/>
</dbReference>
<name>A0A848HQT0_9BURK</name>
<dbReference type="InterPro" id="IPR036271">
    <property type="entry name" value="Tet_transcr_reg_TetR-rel_C_sf"/>
</dbReference>
<proteinExistence type="predicted"/>
<keyword evidence="3 5" id="KW-0238">DNA-binding</keyword>
<organism evidence="7 8">
    <name type="scientific">Massilia polaris</name>
    <dbReference type="NCBI Taxonomy" id="2728846"/>
    <lineage>
        <taxon>Bacteria</taxon>
        <taxon>Pseudomonadati</taxon>
        <taxon>Pseudomonadota</taxon>
        <taxon>Betaproteobacteria</taxon>
        <taxon>Burkholderiales</taxon>
        <taxon>Oxalobacteraceae</taxon>
        <taxon>Telluria group</taxon>
        <taxon>Massilia</taxon>
    </lineage>
</organism>
<dbReference type="SUPFAM" id="SSF48498">
    <property type="entry name" value="Tetracyclin repressor-like, C-terminal domain"/>
    <property type="match status" value="1"/>
</dbReference>
<dbReference type="EMBL" id="JABBGG010000008">
    <property type="protein sequence ID" value="NML62469.1"/>
    <property type="molecule type" value="Genomic_DNA"/>
</dbReference>
<dbReference type="PANTHER" id="PTHR30055">
    <property type="entry name" value="HTH-TYPE TRANSCRIPTIONAL REGULATOR RUTR"/>
    <property type="match status" value="1"/>
</dbReference>
<dbReference type="SUPFAM" id="SSF46689">
    <property type="entry name" value="Homeodomain-like"/>
    <property type="match status" value="1"/>
</dbReference>
<evidence type="ECO:0000256" key="5">
    <source>
        <dbReference type="PROSITE-ProRule" id="PRU00335"/>
    </source>
</evidence>
<dbReference type="Pfam" id="PF00440">
    <property type="entry name" value="TetR_N"/>
    <property type="match status" value="1"/>
</dbReference>
<dbReference type="Pfam" id="PF08361">
    <property type="entry name" value="TetR_C_2"/>
    <property type="match status" value="1"/>
</dbReference>
<feature type="domain" description="HTH tetR-type" evidence="6">
    <location>
        <begin position="10"/>
        <end position="70"/>
    </location>
</feature>
<dbReference type="InterPro" id="IPR013572">
    <property type="entry name" value="Tscrpt_reg_MAATS_C"/>
</dbReference>
<dbReference type="PROSITE" id="PS50977">
    <property type="entry name" value="HTH_TETR_2"/>
    <property type="match status" value="1"/>
</dbReference>
<dbReference type="InterPro" id="IPR023772">
    <property type="entry name" value="DNA-bd_HTH_TetR-type_CS"/>
</dbReference>
<keyword evidence="4" id="KW-0804">Transcription</keyword>
<comment type="caution">
    <text evidence="7">The sequence shown here is derived from an EMBL/GenBank/DDBJ whole genome shotgun (WGS) entry which is preliminary data.</text>
</comment>
<evidence type="ECO:0000313" key="7">
    <source>
        <dbReference type="EMBL" id="NML62469.1"/>
    </source>
</evidence>
<dbReference type="InterPro" id="IPR009057">
    <property type="entry name" value="Homeodomain-like_sf"/>
</dbReference>
<evidence type="ECO:0000259" key="6">
    <source>
        <dbReference type="PROSITE" id="PS50977"/>
    </source>
</evidence>
<evidence type="ECO:0000256" key="1">
    <source>
        <dbReference type="ARBA" id="ARBA00022491"/>
    </source>
</evidence>
<reference evidence="7 8" key="1">
    <citation type="submission" date="2020-04" db="EMBL/GenBank/DDBJ databases">
        <title>Massilia sp. RP-1-19 isolated from soil.</title>
        <authorList>
            <person name="Dahal R.H."/>
        </authorList>
    </citation>
    <scope>NUCLEOTIDE SEQUENCE [LARGE SCALE GENOMIC DNA]</scope>
    <source>
        <strain evidence="7 8">RP-1-19</strain>
    </source>
</reference>
<keyword evidence="2" id="KW-0805">Transcription regulation</keyword>
<evidence type="ECO:0000256" key="3">
    <source>
        <dbReference type="ARBA" id="ARBA00023125"/>
    </source>
</evidence>
<keyword evidence="1" id="KW-0678">Repressor</keyword>
<evidence type="ECO:0000256" key="2">
    <source>
        <dbReference type="ARBA" id="ARBA00023015"/>
    </source>
</evidence>
<dbReference type="GO" id="GO:0003700">
    <property type="term" value="F:DNA-binding transcription factor activity"/>
    <property type="evidence" value="ECO:0007669"/>
    <property type="project" value="TreeGrafter"/>
</dbReference>
<evidence type="ECO:0000313" key="8">
    <source>
        <dbReference type="Proteomes" id="UP000583752"/>
    </source>
</evidence>
<keyword evidence="8" id="KW-1185">Reference proteome</keyword>
<dbReference type="Gene3D" id="1.10.357.10">
    <property type="entry name" value="Tetracycline Repressor, domain 2"/>
    <property type="match status" value="1"/>
</dbReference>
<dbReference type="AlphaFoldDB" id="A0A848HQT0"/>